<name>A0A3S2W4Z4_9BACI</name>
<sequence>MQNVKGLPYQDVKISNLSSFDGYQINFRINDHLYQFLVGNKKRPFPLNVMHIFKEKDICIFCNKTIYPYPAGQQICLAFQKQLPSLLNHFQTSYPNDFIA</sequence>
<organism evidence="1 2">
    <name type="scientific">Niallia taxi</name>
    <dbReference type="NCBI Taxonomy" id="2499688"/>
    <lineage>
        <taxon>Bacteria</taxon>
        <taxon>Bacillati</taxon>
        <taxon>Bacillota</taxon>
        <taxon>Bacilli</taxon>
        <taxon>Bacillales</taxon>
        <taxon>Bacillaceae</taxon>
        <taxon>Niallia</taxon>
    </lineage>
</organism>
<protein>
    <submittedName>
        <fullName evidence="1">Uncharacterized protein</fullName>
    </submittedName>
</protein>
<accession>A0A3S2W4Z4</accession>
<dbReference type="AlphaFoldDB" id="A0A3S2W4Z4"/>
<keyword evidence="2" id="KW-1185">Reference proteome</keyword>
<dbReference type="EMBL" id="RZTZ01000003">
    <property type="protein sequence ID" value="RVT63855.1"/>
    <property type="molecule type" value="Genomic_DNA"/>
</dbReference>
<reference evidence="1 2" key="1">
    <citation type="submission" date="2019-01" db="EMBL/GenBank/DDBJ databases">
        <title>Bacillus sp. M5HDSG1-1, whole genome shotgun sequence.</title>
        <authorList>
            <person name="Tuo L."/>
        </authorList>
    </citation>
    <scope>NUCLEOTIDE SEQUENCE [LARGE SCALE GENOMIC DNA]</scope>
    <source>
        <strain evidence="1 2">M5HDSG1-1</strain>
    </source>
</reference>
<gene>
    <name evidence="1" type="ORF">EM808_11415</name>
</gene>
<evidence type="ECO:0000313" key="2">
    <source>
        <dbReference type="Proteomes" id="UP000288024"/>
    </source>
</evidence>
<evidence type="ECO:0000313" key="1">
    <source>
        <dbReference type="EMBL" id="RVT63855.1"/>
    </source>
</evidence>
<proteinExistence type="predicted"/>
<comment type="caution">
    <text evidence="1">The sequence shown here is derived from an EMBL/GenBank/DDBJ whole genome shotgun (WGS) entry which is preliminary data.</text>
</comment>
<dbReference type="RefSeq" id="WP_127738331.1">
    <property type="nucleotide sequence ID" value="NZ_RZTZ01000003.1"/>
</dbReference>
<dbReference type="Proteomes" id="UP000288024">
    <property type="component" value="Unassembled WGS sequence"/>
</dbReference>